<evidence type="ECO:0000313" key="2">
    <source>
        <dbReference type="Proteomes" id="UP000572007"/>
    </source>
</evidence>
<dbReference type="AlphaFoldDB" id="A0A846WEK3"/>
<keyword evidence="2" id="KW-1185">Reference proteome</keyword>
<gene>
    <name evidence="1" type="ORF">HGA10_28360</name>
</gene>
<dbReference type="EMBL" id="JAAXOM010000010">
    <property type="protein sequence ID" value="NKX91203.1"/>
    <property type="molecule type" value="Genomic_DNA"/>
</dbReference>
<name>A0A846WEK3_9NOCA</name>
<accession>A0A846WEK3</accession>
<dbReference type="PANTHER" id="PTHR43393">
    <property type="entry name" value="CYTOKININ RIBOSIDE 5'-MONOPHOSPHATE PHOSPHORIBOHYDROLASE"/>
    <property type="match status" value="1"/>
</dbReference>
<dbReference type="InterPro" id="IPR052341">
    <property type="entry name" value="LOG_family_nucleotidases"/>
</dbReference>
<organism evidence="1 2">
    <name type="scientific">Nocardia coubleae</name>
    <dbReference type="NCBI Taxonomy" id="356147"/>
    <lineage>
        <taxon>Bacteria</taxon>
        <taxon>Bacillati</taxon>
        <taxon>Actinomycetota</taxon>
        <taxon>Actinomycetes</taxon>
        <taxon>Mycobacteriales</taxon>
        <taxon>Nocardiaceae</taxon>
        <taxon>Nocardia</taxon>
    </lineage>
</organism>
<dbReference type="SUPFAM" id="SSF102405">
    <property type="entry name" value="MCP/YpsA-like"/>
    <property type="match status" value="1"/>
</dbReference>
<sequence length="160" mass="16148">MQVAVCGPRDCTAEDAQHATRIGQLLAEEGATVICGGGTGVMAAVAEGASSAGGIVIGVRPDTDRTRVCDGLTAVLYTAMGEARNSIIVESADAVIVIGGSWGTLSELALANRRGGVPIVSIGGWRIITSDGREVPESTRATSPEDAVSSALTLAIKAAR</sequence>
<dbReference type="Pfam" id="PF18306">
    <property type="entry name" value="LDcluster4"/>
    <property type="match status" value="1"/>
</dbReference>
<proteinExistence type="predicted"/>
<protein>
    <submittedName>
        <fullName evidence="1">Dethiobiotin synthetase</fullName>
    </submittedName>
</protein>
<dbReference type="Proteomes" id="UP000572007">
    <property type="component" value="Unassembled WGS sequence"/>
</dbReference>
<dbReference type="Gene3D" id="3.40.50.450">
    <property type="match status" value="1"/>
</dbReference>
<evidence type="ECO:0000313" key="1">
    <source>
        <dbReference type="EMBL" id="NKX91203.1"/>
    </source>
</evidence>
<reference evidence="1 2" key="1">
    <citation type="submission" date="2020-04" db="EMBL/GenBank/DDBJ databases">
        <title>MicrobeNet Type strains.</title>
        <authorList>
            <person name="Nicholson A.C."/>
        </authorList>
    </citation>
    <scope>NUCLEOTIDE SEQUENCE [LARGE SCALE GENOMIC DNA]</scope>
    <source>
        <strain evidence="1 2">DSM 44960</strain>
    </source>
</reference>
<comment type="caution">
    <text evidence="1">The sequence shown here is derived from an EMBL/GenBank/DDBJ whole genome shotgun (WGS) entry which is preliminary data.</text>
</comment>
<dbReference type="PANTHER" id="PTHR43393:SF3">
    <property type="entry name" value="LYSINE DECARBOXYLASE-LIKE PROTEIN"/>
    <property type="match status" value="1"/>
</dbReference>
<dbReference type="InterPro" id="IPR041164">
    <property type="entry name" value="LDcluster4"/>
</dbReference>
<dbReference type="GO" id="GO:0005829">
    <property type="term" value="C:cytosol"/>
    <property type="evidence" value="ECO:0007669"/>
    <property type="project" value="TreeGrafter"/>
</dbReference>